<evidence type="ECO:0000313" key="1">
    <source>
        <dbReference type="EMBL" id="KIJ33786.1"/>
    </source>
</evidence>
<dbReference type="EMBL" id="KN837208">
    <property type="protein sequence ID" value="KIJ33786.1"/>
    <property type="molecule type" value="Genomic_DNA"/>
</dbReference>
<dbReference type="AlphaFoldDB" id="A0A0C9V8Y6"/>
<accession>A0A0C9V8Y6</accession>
<evidence type="ECO:0000313" key="2">
    <source>
        <dbReference type="Proteomes" id="UP000054279"/>
    </source>
</evidence>
<organism evidence="1 2">
    <name type="scientific">Sphaerobolus stellatus (strain SS14)</name>
    <dbReference type="NCBI Taxonomy" id="990650"/>
    <lineage>
        <taxon>Eukaryota</taxon>
        <taxon>Fungi</taxon>
        <taxon>Dikarya</taxon>
        <taxon>Basidiomycota</taxon>
        <taxon>Agaricomycotina</taxon>
        <taxon>Agaricomycetes</taxon>
        <taxon>Phallomycetidae</taxon>
        <taxon>Geastrales</taxon>
        <taxon>Sphaerobolaceae</taxon>
        <taxon>Sphaerobolus</taxon>
    </lineage>
</organism>
<dbReference type="HOGENOM" id="CLU_505431_0_0_1"/>
<gene>
    <name evidence="1" type="ORF">M422DRAFT_783090</name>
</gene>
<proteinExistence type="predicted"/>
<dbReference type="CDD" id="cd09917">
    <property type="entry name" value="F-box_SF"/>
    <property type="match status" value="1"/>
</dbReference>
<keyword evidence="2" id="KW-1185">Reference proteome</keyword>
<evidence type="ECO:0008006" key="3">
    <source>
        <dbReference type="Google" id="ProtNLM"/>
    </source>
</evidence>
<sequence length="566" mass="65130">MVNLPFDIWIQIAQQLLIHRDLLNLSQTCRLVRSAAVPLIFETATFSVWWEPFRWNQQACFAQVCHSRAKIAFYAQNKTILSALRRIQIIYWTPVYVNELIPLKFMVDGKMVNVSDIRLGLGANSTQYVDLSHSFRKALNTTLAATYQDLAGLIDMAPNLGPVTIFEIQPYSPGLPHRSSRSSGYSEPRPFVRPRYFGFWSYKWLEFDAQDGSARTDRMQSILPVAHWLSESIYNASPNYTRSLFDILEHIRAPILSVALDVETLAELPPAALAKVRSARYVSIRCDLYISDPSRWEHLANILDTVNGHQDRRVELSFYHLLQDCPVVKQLPLHQLTSFRGKFKFLCDISPFASNLASIELADVLDDHDHDHYLNILRHNPMTRVYHLGVPFGYRSELIETMGNLWSTIEDLSIAGCYSSSVRGEANITVNFDRLFKIVSYYPNIEVLHLYCWSPSALRQSVAFDLLTTPRPPNCTLRSIEFGDLSIAYWNSLDGNWEFDIHRPLFSDDRISLEEASAANKIVKDCWMMWYYSLPKATLRKWTRMAIQRFFGKGKGEKSISIFTEQ</sequence>
<reference evidence="1 2" key="1">
    <citation type="submission" date="2014-06" db="EMBL/GenBank/DDBJ databases">
        <title>Evolutionary Origins and Diversification of the Mycorrhizal Mutualists.</title>
        <authorList>
            <consortium name="DOE Joint Genome Institute"/>
            <consortium name="Mycorrhizal Genomics Consortium"/>
            <person name="Kohler A."/>
            <person name="Kuo A."/>
            <person name="Nagy L.G."/>
            <person name="Floudas D."/>
            <person name="Copeland A."/>
            <person name="Barry K.W."/>
            <person name="Cichocki N."/>
            <person name="Veneault-Fourrey C."/>
            <person name="LaButti K."/>
            <person name="Lindquist E.A."/>
            <person name="Lipzen A."/>
            <person name="Lundell T."/>
            <person name="Morin E."/>
            <person name="Murat C."/>
            <person name="Riley R."/>
            <person name="Ohm R."/>
            <person name="Sun H."/>
            <person name="Tunlid A."/>
            <person name="Henrissat B."/>
            <person name="Grigoriev I.V."/>
            <person name="Hibbett D.S."/>
            <person name="Martin F."/>
        </authorList>
    </citation>
    <scope>NUCLEOTIDE SEQUENCE [LARGE SCALE GENOMIC DNA]</scope>
    <source>
        <strain evidence="1 2">SS14</strain>
    </source>
</reference>
<protein>
    <recommendedName>
        <fullName evidence="3">F-box domain-containing protein</fullName>
    </recommendedName>
</protein>
<name>A0A0C9V8Y6_SPHS4</name>
<dbReference type="Proteomes" id="UP000054279">
    <property type="component" value="Unassembled WGS sequence"/>
</dbReference>